<evidence type="ECO:0000313" key="2">
    <source>
        <dbReference type="Proteomes" id="UP000828251"/>
    </source>
</evidence>
<protein>
    <submittedName>
        <fullName evidence="1">Uncharacterized protein</fullName>
    </submittedName>
</protein>
<dbReference type="Proteomes" id="UP000828251">
    <property type="component" value="Unassembled WGS sequence"/>
</dbReference>
<keyword evidence="2" id="KW-1185">Reference proteome</keyword>
<reference evidence="1 2" key="1">
    <citation type="journal article" date="2021" name="Plant Biotechnol. J.">
        <title>Multi-omics assisted identification of the key and species-specific regulatory components of drought-tolerant mechanisms in Gossypium stocksii.</title>
        <authorList>
            <person name="Yu D."/>
            <person name="Ke L."/>
            <person name="Zhang D."/>
            <person name="Wu Y."/>
            <person name="Sun Y."/>
            <person name="Mei J."/>
            <person name="Sun J."/>
            <person name="Sun Y."/>
        </authorList>
    </citation>
    <scope>NUCLEOTIDE SEQUENCE [LARGE SCALE GENOMIC DNA]</scope>
    <source>
        <strain evidence="2">cv. E1</strain>
        <tissue evidence="1">Leaf</tissue>
    </source>
</reference>
<dbReference type="AlphaFoldDB" id="A0A9D3UF89"/>
<proteinExistence type="predicted"/>
<gene>
    <name evidence="1" type="ORF">J1N35_041317</name>
</gene>
<name>A0A9D3UF89_9ROSI</name>
<comment type="caution">
    <text evidence="1">The sequence shown here is derived from an EMBL/GenBank/DDBJ whole genome shotgun (WGS) entry which is preliminary data.</text>
</comment>
<dbReference type="EMBL" id="JAIQCV010000012">
    <property type="protein sequence ID" value="KAH1039574.1"/>
    <property type="molecule type" value="Genomic_DNA"/>
</dbReference>
<sequence length="116" mass="13099">MPSCDTTEMFNSEVLSNMSDMMAQIMKMVQEISEALPTRKEVVPNFCNFDYEDPCTIVNHDEIHVEVVSDPIDIVADVITEVEVKDKLAIDKKLQPILNESVEESIHFLTVVGEVL</sequence>
<accession>A0A9D3UF89</accession>
<evidence type="ECO:0000313" key="1">
    <source>
        <dbReference type="EMBL" id="KAH1039574.1"/>
    </source>
</evidence>
<organism evidence="1 2">
    <name type="scientific">Gossypium stocksii</name>
    <dbReference type="NCBI Taxonomy" id="47602"/>
    <lineage>
        <taxon>Eukaryota</taxon>
        <taxon>Viridiplantae</taxon>
        <taxon>Streptophyta</taxon>
        <taxon>Embryophyta</taxon>
        <taxon>Tracheophyta</taxon>
        <taxon>Spermatophyta</taxon>
        <taxon>Magnoliopsida</taxon>
        <taxon>eudicotyledons</taxon>
        <taxon>Gunneridae</taxon>
        <taxon>Pentapetalae</taxon>
        <taxon>rosids</taxon>
        <taxon>malvids</taxon>
        <taxon>Malvales</taxon>
        <taxon>Malvaceae</taxon>
        <taxon>Malvoideae</taxon>
        <taxon>Gossypium</taxon>
    </lineage>
</organism>